<dbReference type="Pfam" id="PF07690">
    <property type="entry name" value="MFS_1"/>
    <property type="match status" value="2"/>
</dbReference>
<dbReference type="AlphaFoldDB" id="A0AAV4PF23"/>
<feature type="transmembrane region" description="Helical" evidence="1">
    <location>
        <begin position="437"/>
        <end position="463"/>
    </location>
</feature>
<dbReference type="EMBL" id="BPLQ01002703">
    <property type="protein sequence ID" value="GIX95169.1"/>
    <property type="molecule type" value="Genomic_DNA"/>
</dbReference>
<dbReference type="Gene3D" id="1.20.1250.20">
    <property type="entry name" value="MFS general substrate transporter like domains"/>
    <property type="match status" value="2"/>
</dbReference>
<comment type="caution">
    <text evidence="2">The sequence shown here is derived from an EMBL/GenBank/DDBJ whole genome shotgun (WGS) entry which is preliminary data.</text>
</comment>
<keyword evidence="1" id="KW-1133">Transmembrane helix</keyword>
<protein>
    <recommendedName>
        <fullName evidence="5">Monocarboxylate transporter 9</fullName>
    </recommendedName>
</protein>
<evidence type="ECO:0000313" key="2">
    <source>
        <dbReference type="EMBL" id="GIX95145.1"/>
    </source>
</evidence>
<evidence type="ECO:0008006" key="5">
    <source>
        <dbReference type="Google" id="ProtNLM"/>
    </source>
</evidence>
<dbReference type="InterPro" id="IPR036259">
    <property type="entry name" value="MFS_trans_sf"/>
</dbReference>
<feature type="transmembrane region" description="Helical" evidence="1">
    <location>
        <begin position="529"/>
        <end position="549"/>
    </location>
</feature>
<dbReference type="PANTHER" id="PTHR11360:SF303">
    <property type="entry name" value="MAJOR FACILITATOR SUPERFAMILY (MFS) PROFILE DOMAIN-CONTAINING PROTEIN"/>
    <property type="match status" value="1"/>
</dbReference>
<sequence length="632" mass="70147">MEGPDQGWAWAVAFAACTINFIMAGLARMSGILYVAFIDIYGVDRKTASTPFSIRASTRNFLGPVVGILGQKYGVQGVIISGGILTTFSTTLCFFASDIKWITILFGGFSGIGAALTTAIIQVVIGQYFKKYRTTATGMGFSGGCVGSFLFPALIEWLLNNYGIEGTFLIMSGIIMHCIPAAMILKKPPWLKKTPAPISSDIEVEGNNYKTNKENAAENFPNIEFLRNNSKLIVKLLSLKNPGDKLANESLAQNNDLMVQEEMHILEALEVVYSSLLSSIKNNLCESSTSMKNSTVENVSNKEKIDICNHKTRSVYLKKDLASHAIENSSGNWTKRTSTSEISKTSNLELKQYILLKMKNLFQVNPNQLPGLFAEENSTDILMVVTELRKLYNRVNWSQDHEQNGNISEEKSVEAKTPSNSFWNHIKTMVGLFKNPLFVLICMSRTVHFLLFLPVVTTIVDFALDRGFREDEGSYVIASLSLGDLLGRLCLGWVTDKGFMDVPRFLLVGMILQGINTASIPLMPSKAAVYISLCIFGLLQGSLFVRHPVLVQKYILSNFQSLAVGCLNFFPGILGLALPIYIGYFRDTLGSYDYIFYINGVVGGLIGFMWVFEPYMLRCYPPAEEEEQQQKA</sequence>
<dbReference type="PANTHER" id="PTHR11360">
    <property type="entry name" value="MONOCARBOXYLATE TRANSPORTER"/>
    <property type="match status" value="1"/>
</dbReference>
<keyword evidence="1" id="KW-0812">Transmembrane</keyword>
<feature type="transmembrane region" description="Helical" evidence="1">
    <location>
        <begin position="594"/>
        <end position="612"/>
    </location>
</feature>
<dbReference type="Proteomes" id="UP001054837">
    <property type="component" value="Unassembled WGS sequence"/>
</dbReference>
<feature type="transmembrane region" description="Helical" evidence="1">
    <location>
        <begin position="561"/>
        <end position="582"/>
    </location>
</feature>
<organism evidence="2 4">
    <name type="scientific">Caerostris darwini</name>
    <dbReference type="NCBI Taxonomy" id="1538125"/>
    <lineage>
        <taxon>Eukaryota</taxon>
        <taxon>Metazoa</taxon>
        <taxon>Ecdysozoa</taxon>
        <taxon>Arthropoda</taxon>
        <taxon>Chelicerata</taxon>
        <taxon>Arachnida</taxon>
        <taxon>Araneae</taxon>
        <taxon>Araneomorphae</taxon>
        <taxon>Entelegynae</taxon>
        <taxon>Araneoidea</taxon>
        <taxon>Araneidae</taxon>
        <taxon>Caerostris</taxon>
    </lineage>
</organism>
<proteinExistence type="predicted"/>
<feature type="transmembrane region" description="Helical" evidence="1">
    <location>
        <begin position="12"/>
        <end position="37"/>
    </location>
</feature>
<feature type="transmembrane region" description="Helical" evidence="1">
    <location>
        <begin position="167"/>
        <end position="185"/>
    </location>
</feature>
<feature type="transmembrane region" description="Helical" evidence="1">
    <location>
        <begin position="505"/>
        <end position="523"/>
    </location>
</feature>
<reference evidence="2 4" key="1">
    <citation type="submission" date="2021-06" db="EMBL/GenBank/DDBJ databases">
        <title>Caerostris darwini draft genome.</title>
        <authorList>
            <person name="Kono N."/>
            <person name="Arakawa K."/>
        </authorList>
    </citation>
    <scope>NUCLEOTIDE SEQUENCE [LARGE SCALE GENOMIC DNA]</scope>
</reference>
<accession>A0AAV4PF23</accession>
<gene>
    <name evidence="3" type="primary">AVEN_28600_1</name>
    <name evidence="2" type="ORF">CDAR_178781</name>
    <name evidence="3" type="ORF">CDAR_178921</name>
</gene>
<dbReference type="InterPro" id="IPR011701">
    <property type="entry name" value="MFS"/>
</dbReference>
<name>A0AAV4PF23_9ARAC</name>
<feature type="transmembrane region" description="Helical" evidence="1">
    <location>
        <begin position="78"/>
        <end position="97"/>
    </location>
</feature>
<keyword evidence="1" id="KW-0472">Membrane</keyword>
<dbReference type="SUPFAM" id="SSF103473">
    <property type="entry name" value="MFS general substrate transporter"/>
    <property type="match status" value="1"/>
</dbReference>
<dbReference type="GO" id="GO:0008028">
    <property type="term" value="F:monocarboxylic acid transmembrane transporter activity"/>
    <property type="evidence" value="ECO:0007669"/>
    <property type="project" value="TreeGrafter"/>
</dbReference>
<feature type="transmembrane region" description="Helical" evidence="1">
    <location>
        <begin position="137"/>
        <end position="155"/>
    </location>
</feature>
<dbReference type="EMBL" id="BPLQ01002703">
    <property type="protein sequence ID" value="GIX95145.1"/>
    <property type="molecule type" value="Genomic_DNA"/>
</dbReference>
<evidence type="ECO:0000313" key="3">
    <source>
        <dbReference type="EMBL" id="GIX95169.1"/>
    </source>
</evidence>
<dbReference type="InterPro" id="IPR050327">
    <property type="entry name" value="Proton-linked_MCT"/>
</dbReference>
<feature type="transmembrane region" description="Helical" evidence="1">
    <location>
        <begin position="103"/>
        <end position="125"/>
    </location>
</feature>
<evidence type="ECO:0000256" key="1">
    <source>
        <dbReference type="SAM" id="Phobius"/>
    </source>
</evidence>
<keyword evidence="4" id="KW-1185">Reference proteome</keyword>
<evidence type="ECO:0000313" key="4">
    <source>
        <dbReference type="Proteomes" id="UP001054837"/>
    </source>
</evidence>